<name>X1MJE9_9ZZZZ</name>
<organism evidence="1">
    <name type="scientific">marine sediment metagenome</name>
    <dbReference type="NCBI Taxonomy" id="412755"/>
    <lineage>
        <taxon>unclassified sequences</taxon>
        <taxon>metagenomes</taxon>
        <taxon>ecological metagenomes</taxon>
    </lineage>
</organism>
<reference evidence="1" key="1">
    <citation type="journal article" date="2014" name="Front. Microbiol.">
        <title>High frequency of phylogenetically diverse reductive dehalogenase-homologous genes in deep subseafloor sedimentary metagenomes.</title>
        <authorList>
            <person name="Kawai M."/>
            <person name="Futagami T."/>
            <person name="Toyoda A."/>
            <person name="Takaki Y."/>
            <person name="Nishi S."/>
            <person name="Hori S."/>
            <person name="Arai W."/>
            <person name="Tsubouchi T."/>
            <person name="Morono Y."/>
            <person name="Uchiyama I."/>
            <person name="Ito T."/>
            <person name="Fujiyama A."/>
            <person name="Inagaki F."/>
            <person name="Takami H."/>
        </authorList>
    </citation>
    <scope>NUCLEOTIDE SEQUENCE</scope>
    <source>
        <strain evidence="1">Expedition CK06-06</strain>
    </source>
</reference>
<protein>
    <submittedName>
        <fullName evidence="1">Uncharacterized protein</fullName>
    </submittedName>
</protein>
<dbReference type="AlphaFoldDB" id="X1MJE9"/>
<comment type="caution">
    <text evidence="1">The sequence shown here is derived from an EMBL/GenBank/DDBJ whole genome shotgun (WGS) entry which is preliminary data.</text>
</comment>
<dbReference type="EMBL" id="BARV01008658">
    <property type="protein sequence ID" value="GAI06464.1"/>
    <property type="molecule type" value="Genomic_DNA"/>
</dbReference>
<evidence type="ECO:0000313" key="1">
    <source>
        <dbReference type="EMBL" id="GAI06464.1"/>
    </source>
</evidence>
<proteinExistence type="predicted"/>
<sequence length="64" mass="7078">MKAVLELNIEGTVSVETLQRLGSRAMDAISGDGPRVQPRLLLEMSPNYLEIPLHPSKSKHPEQV</sequence>
<accession>X1MJE9</accession>
<gene>
    <name evidence="1" type="ORF">S06H3_17336</name>
</gene>